<name>A0A1Y2CAN5_9FUNG</name>
<keyword evidence="2" id="KW-1185">Reference proteome</keyword>
<reference evidence="1 2" key="1">
    <citation type="submission" date="2016-07" db="EMBL/GenBank/DDBJ databases">
        <title>Pervasive Adenine N6-methylation of Active Genes in Fungi.</title>
        <authorList>
            <consortium name="DOE Joint Genome Institute"/>
            <person name="Mondo S.J."/>
            <person name="Dannebaum R.O."/>
            <person name="Kuo R.C."/>
            <person name="Labutti K."/>
            <person name="Haridas S."/>
            <person name="Kuo A."/>
            <person name="Salamov A."/>
            <person name="Ahrendt S.R."/>
            <person name="Lipzen A."/>
            <person name="Sullivan W."/>
            <person name="Andreopoulos W.B."/>
            <person name="Clum A."/>
            <person name="Lindquist E."/>
            <person name="Daum C."/>
            <person name="Ramamoorthy G.K."/>
            <person name="Gryganskyi A."/>
            <person name="Culley D."/>
            <person name="Magnuson J.K."/>
            <person name="James T.Y."/>
            <person name="O'Malley M.A."/>
            <person name="Stajich J.E."/>
            <person name="Spatafora J.W."/>
            <person name="Visel A."/>
            <person name="Grigoriev I.V."/>
        </authorList>
    </citation>
    <scope>NUCLEOTIDE SEQUENCE [LARGE SCALE GENOMIC DNA]</scope>
    <source>
        <strain evidence="1 2">JEL800</strain>
    </source>
</reference>
<gene>
    <name evidence="1" type="ORF">BCR33DRAFT_738666</name>
</gene>
<dbReference type="Proteomes" id="UP000193642">
    <property type="component" value="Unassembled WGS sequence"/>
</dbReference>
<protein>
    <submittedName>
        <fullName evidence="1">Uncharacterized protein</fullName>
    </submittedName>
</protein>
<accession>A0A1Y2CAN5</accession>
<sequence>MDFRFYSSQGYGKRVAGSNEKLKNEEMAKSIVTPPFEVATQAGVIERRSNFVYVLTYDSLSVQNKSNYAFNCVAMYANQEVKGKLAMSPNHSTDPLPPLSFNHLLNTAIKIKAKTYLQTKWDS</sequence>
<proteinExistence type="predicted"/>
<organism evidence="1 2">
    <name type="scientific">Rhizoclosmatium globosum</name>
    <dbReference type="NCBI Taxonomy" id="329046"/>
    <lineage>
        <taxon>Eukaryota</taxon>
        <taxon>Fungi</taxon>
        <taxon>Fungi incertae sedis</taxon>
        <taxon>Chytridiomycota</taxon>
        <taxon>Chytridiomycota incertae sedis</taxon>
        <taxon>Chytridiomycetes</taxon>
        <taxon>Chytridiales</taxon>
        <taxon>Chytriomycetaceae</taxon>
        <taxon>Rhizoclosmatium</taxon>
    </lineage>
</organism>
<dbReference type="EMBL" id="MCGO01000025">
    <property type="protein sequence ID" value="ORY43395.1"/>
    <property type="molecule type" value="Genomic_DNA"/>
</dbReference>
<evidence type="ECO:0000313" key="1">
    <source>
        <dbReference type="EMBL" id="ORY43395.1"/>
    </source>
</evidence>
<dbReference type="AlphaFoldDB" id="A0A1Y2CAN5"/>
<comment type="caution">
    <text evidence="1">The sequence shown here is derived from an EMBL/GenBank/DDBJ whole genome shotgun (WGS) entry which is preliminary data.</text>
</comment>
<evidence type="ECO:0000313" key="2">
    <source>
        <dbReference type="Proteomes" id="UP000193642"/>
    </source>
</evidence>